<feature type="transmembrane region" description="Helical" evidence="1">
    <location>
        <begin position="114"/>
        <end position="138"/>
    </location>
</feature>
<name>A0A915APP0_PARUN</name>
<organism evidence="2 3">
    <name type="scientific">Parascaris univalens</name>
    <name type="common">Nematode worm</name>
    <dbReference type="NCBI Taxonomy" id="6257"/>
    <lineage>
        <taxon>Eukaryota</taxon>
        <taxon>Metazoa</taxon>
        <taxon>Ecdysozoa</taxon>
        <taxon>Nematoda</taxon>
        <taxon>Chromadorea</taxon>
        <taxon>Rhabditida</taxon>
        <taxon>Spirurina</taxon>
        <taxon>Ascaridomorpha</taxon>
        <taxon>Ascaridoidea</taxon>
        <taxon>Ascarididae</taxon>
        <taxon>Parascaris</taxon>
    </lineage>
</organism>
<feature type="transmembrane region" description="Helical" evidence="1">
    <location>
        <begin position="73"/>
        <end position="94"/>
    </location>
</feature>
<dbReference type="WBParaSite" id="PgR013_g020_t01">
    <property type="protein sequence ID" value="PgR013_g020_t01"/>
    <property type="gene ID" value="PgR013_g020"/>
</dbReference>
<protein>
    <submittedName>
        <fullName evidence="3">Helitron helicase-like domain-containing protein</fullName>
    </submittedName>
</protein>
<sequence length="143" mass="15525">MTASDGVVCCLPIKWWMYIVATLFILSGAGSVSSALAAPSQGVRINNLIYGVAFIVTAIFTIGAASTEKSMLLIPYLIAEVLLLAFAVSGLILILRQLIREGKENEMKKVNSFVVGYVISIILNVFGLFLGIECFRYLQAKND</sequence>
<accession>A0A915APP0</accession>
<feature type="transmembrane region" description="Helical" evidence="1">
    <location>
        <begin position="15"/>
        <end position="36"/>
    </location>
</feature>
<feature type="transmembrane region" description="Helical" evidence="1">
    <location>
        <begin position="48"/>
        <end position="67"/>
    </location>
</feature>
<keyword evidence="1" id="KW-1133">Transmembrane helix</keyword>
<keyword evidence="1" id="KW-0812">Transmembrane</keyword>
<proteinExistence type="predicted"/>
<evidence type="ECO:0000313" key="3">
    <source>
        <dbReference type="WBParaSite" id="PgR013_g020_t01"/>
    </source>
</evidence>
<dbReference type="AlphaFoldDB" id="A0A915APP0"/>
<keyword evidence="2" id="KW-1185">Reference proteome</keyword>
<reference evidence="3" key="1">
    <citation type="submission" date="2022-11" db="UniProtKB">
        <authorList>
            <consortium name="WormBaseParasite"/>
        </authorList>
    </citation>
    <scope>IDENTIFICATION</scope>
</reference>
<evidence type="ECO:0000313" key="2">
    <source>
        <dbReference type="Proteomes" id="UP000887569"/>
    </source>
</evidence>
<keyword evidence="1" id="KW-0472">Membrane</keyword>
<evidence type="ECO:0000256" key="1">
    <source>
        <dbReference type="SAM" id="Phobius"/>
    </source>
</evidence>
<dbReference type="Proteomes" id="UP000887569">
    <property type="component" value="Unplaced"/>
</dbReference>